<dbReference type="SUPFAM" id="SSF54001">
    <property type="entry name" value="Cysteine proteinases"/>
    <property type="match status" value="1"/>
</dbReference>
<evidence type="ECO:0000313" key="2">
    <source>
        <dbReference type="EMBL" id="MBO1321988.1"/>
    </source>
</evidence>
<name>A0A8J7U706_9BACT</name>
<feature type="signal peptide" evidence="1">
    <location>
        <begin position="1"/>
        <end position="21"/>
    </location>
</feature>
<dbReference type="RefSeq" id="WP_207861959.1">
    <property type="nucleotide sequence ID" value="NZ_JAFREP010000029.1"/>
</dbReference>
<dbReference type="EMBL" id="JAFREP010000029">
    <property type="protein sequence ID" value="MBO1321988.1"/>
    <property type="molecule type" value="Genomic_DNA"/>
</dbReference>
<keyword evidence="1" id="KW-0732">Signal</keyword>
<organism evidence="2 3">
    <name type="scientific">Acanthopleuribacter pedis</name>
    <dbReference type="NCBI Taxonomy" id="442870"/>
    <lineage>
        <taxon>Bacteria</taxon>
        <taxon>Pseudomonadati</taxon>
        <taxon>Acidobacteriota</taxon>
        <taxon>Holophagae</taxon>
        <taxon>Acanthopleuribacterales</taxon>
        <taxon>Acanthopleuribacteraceae</taxon>
        <taxon>Acanthopleuribacter</taxon>
    </lineage>
</organism>
<evidence type="ECO:0000313" key="3">
    <source>
        <dbReference type="Proteomes" id="UP000664417"/>
    </source>
</evidence>
<keyword evidence="3" id="KW-1185">Reference proteome</keyword>
<evidence type="ECO:0008006" key="4">
    <source>
        <dbReference type="Google" id="ProtNLM"/>
    </source>
</evidence>
<dbReference type="InterPro" id="IPR038765">
    <property type="entry name" value="Papain-like_cys_pep_sf"/>
</dbReference>
<protein>
    <recommendedName>
        <fullName evidence="4">Peptidase C39-like domain-containing protein</fullName>
    </recommendedName>
</protein>
<evidence type="ECO:0000256" key="1">
    <source>
        <dbReference type="SAM" id="SignalP"/>
    </source>
</evidence>
<proteinExistence type="predicted"/>
<feature type="chain" id="PRO_5035302593" description="Peptidase C39-like domain-containing protein" evidence="1">
    <location>
        <begin position="22"/>
        <end position="451"/>
    </location>
</feature>
<dbReference type="Proteomes" id="UP000664417">
    <property type="component" value="Unassembled WGS sequence"/>
</dbReference>
<gene>
    <name evidence="2" type="ORF">J3U88_26135</name>
</gene>
<reference evidence="2" key="1">
    <citation type="submission" date="2021-03" db="EMBL/GenBank/DDBJ databases">
        <authorList>
            <person name="Wang G."/>
        </authorList>
    </citation>
    <scope>NUCLEOTIDE SEQUENCE</scope>
    <source>
        <strain evidence="2">KCTC 12899</strain>
    </source>
</reference>
<accession>A0A8J7U706</accession>
<dbReference type="AlphaFoldDB" id="A0A8J7U706"/>
<comment type="caution">
    <text evidence="2">The sequence shown here is derived from an EMBL/GenBank/DDBJ whole genome shotgun (WGS) entry which is preliminary data.</text>
</comment>
<sequence>MIRKTDILFLSFLLCSYSAFSQSDSDSLASIGDSFSHTDAYASPQSSLMRFDNDYMKSHLDAVRISDFFVRDKYRIHGWKEWENTKVKNVNPLWSLDSSLLAWEVEIVDAIDDSPKGWIIIEENENLPPILCYTKQGSTITEKLMGELLLQLGEDDFDKAIFRFLHTGSSNIILEYSIDRMNYSRISINPFSVEAYPSSEVREKVFFQNVPEEKYEKFKKDNKSQRLQLLKKEFTPVSEEVTVSTLSGFSSEKALKMGVTDFAHFYQKDLRWRNDTKGIYQCNSGCVPIAWVTVMEYWDRNGYPGMVGRPGDDWNVEIDDPDIIWAIDELRYELKTYCVERNGGARTSPGNYVDGVKHINSRGEGRWVSRKHSFRLWDKIKAQIDKGNPAILAYYTGIFTVHAGVIVEYTENRSDSRKNEITVIMGGKTEPVKTYIWNSMSTQALITIEED</sequence>